<protein>
    <submittedName>
        <fullName evidence="5">Class I SAM-dependent methyltransferase</fullName>
    </submittedName>
</protein>
<dbReference type="CDD" id="cd02440">
    <property type="entry name" value="AdoMet_MTases"/>
    <property type="match status" value="1"/>
</dbReference>
<dbReference type="EMBL" id="CP048104">
    <property type="protein sequence ID" value="QKG83266.1"/>
    <property type="molecule type" value="Genomic_DNA"/>
</dbReference>
<dbReference type="Pfam" id="PF08241">
    <property type="entry name" value="Methyltransf_11"/>
    <property type="match status" value="1"/>
</dbReference>
<dbReference type="Proteomes" id="UP000503088">
    <property type="component" value="Chromosome"/>
</dbReference>
<evidence type="ECO:0000256" key="2">
    <source>
        <dbReference type="ARBA" id="ARBA00022679"/>
    </source>
</evidence>
<keyword evidence="3" id="KW-0949">S-adenosyl-L-methionine</keyword>
<keyword evidence="1 5" id="KW-0489">Methyltransferase</keyword>
<dbReference type="KEGG" id="kpul:GXN76_01495"/>
<sequence length="260" mass="29364">MSQKPEAPNWAAAAIVDDYTSFSKEGFWAAYHYQAAVGLQLSGLFKKSGRVLDIGCGPGWYTCVLKDLAPHINCVGVDLSTEMVEMARSVVKDENIQGVEFVEGNALKLPFPDESFDFVTSCFSFRFWGREIQSLREAYRVLKPDSLLYIADISGDIPQKKQQEILADVPDNGKEFVKRAMEMGLPTQEVDRILHQVGFDNVNHRTGGIGGYGLTDREVIEWIKEGFPIRKLNGLLNGKQWASELGKYWTHLYIRKNKQH</sequence>
<organism evidence="5 6">
    <name type="scientific">Kroppenstedtia pulmonis</name>
    <dbReference type="NCBI Taxonomy" id="1380685"/>
    <lineage>
        <taxon>Bacteria</taxon>
        <taxon>Bacillati</taxon>
        <taxon>Bacillota</taxon>
        <taxon>Bacilli</taxon>
        <taxon>Bacillales</taxon>
        <taxon>Thermoactinomycetaceae</taxon>
        <taxon>Kroppenstedtia</taxon>
    </lineage>
</organism>
<dbReference type="PANTHER" id="PTHR42912">
    <property type="entry name" value="METHYLTRANSFERASE"/>
    <property type="match status" value="1"/>
</dbReference>
<dbReference type="InterPro" id="IPR013216">
    <property type="entry name" value="Methyltransf_11"/>
</dbReference>
<feature type="domain" description="Methyltransferase type 11" evidence="4">
    <location>
        <begin position="52"/>
        <end position="150"/>
    </location>
</feature>
<keyword evidence="2 5" id="KW-0808">Transferase</keyword>
<evidence type="ECO:0000313" key="5">
    <source>
        <dbReference type="EMBL" id="QKG83266.1"/>
    </source>
</evidence>
<dbReference type="InterPro" id="IPR023576">
    <property type="entry name" value="UbiE/COQ5_MeTrFase_CS"/>
</dbReference>
<evidence type="ECO:0000313" key="6">
    <source>
        <dbReference type="Proteomes" id="UP000503088"/>
    </source>
</evidence>
<evidence type="ECO:0000256" key="1">
    <source>
        <dbReference type="ARBA" id="ARBA00022603"/>
    </source>
</evidence>
<gene>
    <name evidence="5" type="ORF">GXN76_01495</name>
</gene>
<keyword evidence="6" id="KW-1185">Reference proteome</keyword>
<dbReference type="GO" id="GO:0008757">
    <property type="term" value="F:S-adenosylmethionine-dependent methyltransferase activity"/>
    <property type="evidence" value="ECO:0007669"/>
    <property type="project" value="InterPro"/>
</dbReference>
<dbReference type="SUPFAM" id="SSF53335">
    <property type="entry name" value="S-adenosyl-L-methionine-dependent methyltransferases"/>
    <property type="match status" value="1"/>
</dbReference>
<dbReference type="InterPro" id="IPR050508">
    <property type="entry name" value="Methyltransf_Superfamily"/>
</dbReference>
<name>A0A7D4B0X4_9BACL</name>
<accession>A0A7D4B0X4</accession>
<dbReference type="Gene3D" id="3.40.50.150">
    <property type="entry name" value="Vaccinia Virus protein VP39"/>
    <property type="match status" value="1"/>
</dbReference>
<dbReference type="AlphaFoldDB" id="A0A7D4B0X4"/>
<dbReference type="RefSeq" id="WP_173219684.1">
    <property type="nucleotide sequence ID" value="NZ_CP048104.1"/>
</dbReference>
<proteinExistence type="predicted"/>
<dbReference type="InterPro" id="IPR029063">
    <property type="entry name" value="SAM-dependent_MTases_sf"/>
</dbReference>
<evidence type="ECO:0000259" key="4">
    <source>
        <dbReference type="Pfam" id="PF08241"/>
    </source>
</evidence>
<dbReference type="GO" id="GO:0032259">
    <property type="term" value="P:methylation"/>
    <property type="evidence" value="ECO:0007669"/>
    <property type="project" value="UniProtKB-KW"/>
</dbReference>
<dbReference type="PROSITE" id="PS01184">
    <property type="entry name" value="UBIE_2"/>
    <property type="match status" value="1"/>
</dbReference>
<evidence type="ECO:0000256" key="3">
    <source>
        <dbReference type="ARBA" id="ARBA00022691"/>
    </source>
</evidence>
<reference evidence="5 6" key="1">
    <citation type="submission" date="2020-01" db="EMBL/GenBank/DDBJ databases">
        <authorList>
            <person name="Gulvik C.A."/>
            <person name="Batra D.G."/>
        </authorList>
    </citation>
    <scope>NUCLEOTIDE SEQUENCE [LARGE SCALE GENOMIC DNA]</scope>
    <source>
        <strain evidence="5 6">W9323</strain>
    </source>
</reference>